<dbReference type="PROSITE" id="PS51371">
    <property type="entry name" value="CBS"/>
    <property type="match status" value="2"/>
</dbReference>
<feature type="domain" description="CBS" evidence="10">
    <location>
        <begin position="205"/>
        <end position="266"/>
    </location>
</feature>
<dbReference type="InterPro" id="IPR044751">
    <property type="entry name" value="Ion_transp-like_CBS"/>
</dbReference>
<comment type="subcellular location">
    <subcellularLocation>
        <location evidence="1">Membrane</location>
        <topology evidence="1">Multi-pass membrane protein</topology>
    </subcellularLocation>
</comment>
<accession>A0A1F7X1H3</accession>
<evidence type="ECO:0000256" key="7">
    <source>
        <dbReference type="PROSITE-ProRule" id="PRU00703"/>
    </source>
</evidence>
<evidence type="ECO:0000256" key="8">
    <source>
        <dbReference type="PROSITE-ProRule" id="PRU01193"/>
    </source>
</evidence>
<dbReference type="InterPro" id="IPR036318">
    <property type="entry name" value="FAD-bd_PCMH-like_sf"/>
</dbReference>
<keyword evidence="4 8" id="KW-1133">Transmembrane helix</keyword>
<dbReference type="InterPro" id="IPR000644">
    <property type="entry name" value="CBS_dom"/>
</dbReference>
<dbReference type="GO" id="GO:0005886">
    <property type="term" value="C:plasma membrane"/>
    <property type="evidence" value="ECO:0007669"/>
    <property type="project" value="TreeGrafter"/>
</dbReference>
<keyword evidence="3" id="KW-0677">Repeat</keyword>
<evidence type="ECO:0000313" key="13">
    <source>
        <dbReference type="Proteomes" id="UP000178735"/>
    </source>
</evidence>
<dbReference type="InterPro" id="IPR002550">
    <property type="entry name" value="CNNM"/>
</dbReference>
<organism evidence="12 13">
    <name type="scientific">Candidatus Wallbacteria bacterium GWC2_49_35</name>
    <dbReference type="NCBI Taxonomy" id="1817813"/>
    <lineage>
        <taxon>Bacteria</taxon>
        <taxon>Candidatus Walliibacteriota</taxon>
    </lineage>
</organism>
<dbReference type="InterPro" id="IPR016169">
    <property type="entry name" value="FAD-bd_PCMH_sub2"/>
</dbReference>
<dbReference type="Gene3D" id="3.10.580.10">
    <property type="entry name" value="CBS-domain"/>
    <property type="match status" value="1"/>
</dbReference>
<dbReference type="GO" id="GO:0050660">
    <property type="term" value="F:flavin adenine dinucleotide binding"/>
    <property type="evidence" value="ECO:0007669"/>
    <property type="project" value="InterPro"/>
</dbReference>
<evidence type="ECO:0000256" key="9">
    <source>
        <dbReference type="SAM" id="Phobius"/>
    </source>
</evidence>
<keyword evidence="6 8" id="KW-0472">Membrane</keyword>
<name>A0A1F7X1H3_9BACT</name>
<dbReference type="FunFam" id="3.10.580.10:FF:000002">
    <property type="entry name" value="Magnesium/cobalt efflux protein CorC"/>
    <property type="match status" value="1"/>
</dbReference>
<dbReference type="PANTHER" id="PTHR22777">
    <property type="entry name" value="HEMOLYSIN-RELATED"/>
    <property type="match status" value="1"/>
</dbReference>
<evidence type="ECO:0000259" key="11">
    <source>
        <dbReference type="PROSITE" id="PS51846"/>
    </source>
</evidence>
<dbReference type="PROSITE" id="PS51846">
    <property type="entry name" value="CNNM"/>
    <property type="match status" value="1"/>
</dbReference>
<evidence type="ECO:0000256" key="6">
    <source>
        <dbReference type="ARBA" id="ARBA00023136"/>
    </source>
</evidence>
<proteinExistence type="predicted"/>
<evidence type="ECO:0000256" key="3">
    <source>
        <dbReference type="ARBA" id="ARBA00022737"/>
    </source>
</evidence>
<evidence type="ECO:0008006" key="14">
    <source>
        <dbReference type="Google" id="ProtNLM"/>
    </source>
</evidence>
<feature type="transmembrane region" description="Helical" evidence="9">
    <location>
        <begin position="52"/>
        <end position="76"/>
    </location>
</feature>
<reference evidence="12 13" key="1">
    <citation type="journal article" date="2016" name="Nat. Commun.">
        <title>Thousands of microbial genomes shed light on interconnected biogeochemical processes in an aquifer system.</title>
        <authorList>
            <person name="Anantharaman K."/>
            <person name="Brown C.T."/>
            <person name="Hug L.A."/>
            <person name="Sharon I."/>
            <person name="Castelle C.J."/>
            <person name="Probst A.J."/>
            <person name="Thomas B.C."/>
            <person name="Singh A."/>
            <person name="Wilkins M.J."/>
            <person name="Karaoz U."/>
            <person name="Brodie E.L."/>
            <person name="Williams K.H."/>
            <person name="Hubbard S.S."/>
            <person name="Banfield J.F."/>
        </authorList>
    </citation>
    <scope>NUCLEOTIDE SEQUENCE [LARGE SCALE GENOMIC DNA]</scope>
</reference>
<dbReference type="SMART" id="SM01091">
    <property type="entry name" value="CorC_HlyC"/>
    <property type="match status" value="1"/>
</dbReference>
<dbReference type="Pfam" id="PF00571">
    <property type="entry name" value="CBS"/>
    <property type="match status" value="2"/>
</dbReference>
<feature type="domain" description="CBS" evidence="10">
    <location>
        <begin position="272"/>
        <end position="329"/>
    </location>
</feature>
<sequence length="434" mass="49097">MFIAVLFGISGFCSGSEAAIFSLSQNTIKKLEESGYRSARYITYLLNDPEKLLITIIFANLFVNTLISSIATILAIDVARYLTVSDELCATVGTILTTYIIILVCEVTPINVAIVFSEGFSRMAAYPVYILTIFFSKVIPVIPIIKYMNKLVMPYFGIEAQPATTEQEIKSAINIGEREGTIEPHEKHMIHSIFEFGDTITKEVMTPRIDMTCVRSDCTIENMFKMFKDSSYSRLPVYENSLDNIIGIIHAKDLLAYMKDQQANKTSSIKPIIRQAYFVPETKNIDSLLKELQLKKVQMAIVVDEYGGTEGLITMEDIIEEIVGEILDEYDEDEKLFEKIDMNTFKVDPKITVSEFNSLMDANIPEELFDTLGGLLYDLIGHVPHPGEEVTFENLKFKIIQVEGKRIKKALIKRRAELKPPDDEQADNAWKLKV</sequence>
<dbReference type="InterPro" id="IPR046342">
    <property type="entry name" value="CBS_dom_sf"/>
</dbReference>
<dbReference type="Pfam" id="PF01595">
    <property type="entry name" value="CNNM"/>
    <property type="match status" value="1"/>
</dbReference>
<dbReference type="Gene3D" id="3.30.465.10">
    <property type="match status" value="1"/>
</dbReference>
<dbReference type="SUPFAM" id="SSF54631">
    <property type="entry name" value="CBS-domain pair"/>
    <property type="match status" value="1"/>
</dbReference>
<comment type="caution">
    <text evidence="12">The sequence shown here is derived from an EMBL/GenBank/DDBJ whole genome shotgun (WGS) entry which is preliminary data.</text>
</comment>
<keyword evidence="5 7" id="KW-0129">CBS domain</keyword>
<dbReference type="STRING" id="1817813.A2008_04150"/>
<dbReference type="EMBL" id="MGFH01000009">
    <property type="protein sequence ID" value="OGM08569.1"/>
    <property type="molecule type" value="Genomic_DNA"/>
</dbReference>
<dbReference type="Pfam" id="PF03471">
    <property type="entry name" value="CorC_HlyC"/>
    <property type="match status" value="1"/>
</dbReference>
<feature type="domain" description="CNNM transmembrane" evidence="11">
    <location>
        <begin position="1"/>
        <end position="186"/>
    </location>
</feature>
<evidence type="ECO:0000256" key="2">
    <source>
        <dbReference type="ARBA" id="ARBA00022692"/>
    </source>
</evidence>
<evidence type="ECO:0000259" key="10">
    <source>
        <dbReference type="PROSITE" id="PS51371"/>
    </source>
</evidence>
<evidence type="ECO:0000256" key="5">
    <source>
        <dbReference type="ARBA" id="ARBA00023122"/>
    </source>
</evidence>
<dbReference type="SUPFAM" id="SSF56176">
    <property type="entry name" value="FAD-binding/transporter-associated domain-like"/>
    <property type="match status" value="1"/>
</dbReference>
<dbReference type="Proteomes" id="UP000178735">
    <property type="component" value="Unassembled WGS sequence"/>
</dbReference>
<evidence type="ECO:0000256" key="4">
    <source>
        <dbReference type="ARBA" id="ARBA00022989"/>
    </source>
</evidence>
<dbReference type="InterPro" id="IPR005170">
    <property type="entry name" value="Transptr-assoc_dom"/>
</dbReference>
<dbReference type="AlphaFoldDB" id="A0A1F7X1H3"/>
<feature type="transmembrane region" description="Helical" evidence="9">
    <location>
        <begin position="88"/>
        <end position="114"/>
    </location>
</feature>
<dbReference type="PANTHER" id="PTHR22777:SF17">
    <property type="entry name" value="UPF0053 PROTEIN SLL0260"/>
    <property type="match status" value="1"/>
</dbReference>
<keyword evidence="2 8" id="KW-0812">Transmembrane</keyword>
<evidence type="ECO:0000256" key="1">
    <source>
        <dbReference type="ARBA" id="ARBA00004141"/>
    </source>
</evidence>
<evidence type="ECO:0000313" key="12">
    <source>
        <dbReference type="EMBL" id="OGM08569.1"/>
    </source>
</evidence>
<protein>
    <recommendedName>
        <fullName evidence="14">Hemolysin</fullName>
    </recommendedName>
</protein>
<feature type="transmembrane region" description="Helical" evidence="9">
    <location>
        <begin position="126"/>
        <end position="145"/>
    </location>
</feature>
<gene>
    <name evidence="12" type="ORF">A2008_04150</name>
</gene>
<dbReference type="CDD" id="cd04590">
    <property type="entry name" value="CBS_pair_CorC_HlyC_assoc"/>
    <property type="match status" value="1"/>
</dbReference>